<dbReference type="Proteomes" id="UP000504606">
    <property type="component" value="Unplaced"/>
</dbReference>
<dbReference type="InterPro" id="IPR050559">
    <property type="entry name" value="P-Pant_transferase_sf"/>
</dbReference>
<comment type="catalytic activity">
    <reaction evidence="7">
        <text>apo-[ACP] + CoA = holo-[ACP] + adenosine 3',5'-bisphosphate + H(+)</text>
        <dbReference type="Rhea" id="RHEA:12068"/>
        <dbReference type="Rhea" id="RHEA-COMP:9685"/>
        <dbReference type="Rhea" id="RHEA-COMP:9690"/>
        <dbReference type="ChEBI" id="CHEBI:15378"/>
        <dbReference type="ChEBI" id="CHEBI:29999"/>
        <dbReference type="ChEBI" id="CHEBI:57287"/>
        <dbReference type="ChEBI" id="CHEBI:58343"/>
        <dbReference type="ChEBI" id="CHEBI:64479"/>
        <dbReference type="EC" id="2.7.8.7"/>
    </reaction>
    <physiologicalReaction direction="left-to-right" evidence="7">
        <dbReference type="Rhea" id="RHEA:12069"/>
    </physiologicalReaction>
</comment>
<evidence type="ECO:0000256" key="4">
    <source>
        <dbReference type="ARBA" id="ARBA00022679"/>
    </source>
</evidence>
<keyword evidence="11" id="KW-1185">Reference proteome</keyword>
<feature type="domain" description="4'-phosphopantetheinyl transferase N-terminal" evidence="10">
    <location>
        <begin position="16"/>
        <end position="109"/>
    </location>
</feature>
<evidence type="ECO:0000256" key="1">
    <source>
        <dbReference type="ARBA" id="ARBA00006195"/>
    </source>
</evidence>
<dbReference type="GO" id="GO:0005829">
    <property type="term" value="C:cytosol"/>
    <property type="evidence" value="ECO:0007669"/>
    <property type="project" value="TreeGrafter"/>
</dbReference>
<evidence type="ECO:0000256" key="3">
    <source>
        <dbReference type="ARBA" id="ARBA00016301"/>
    </source>
</evidence>
<sequence length="284" mass="32713">MELVQGSIRWAFNTRTWNPSEKDWLLASRCVQIEDKERIQKFVFKADAKARMAACLMIRKLVHLATGEPYAMIKIARNEGGRPYVVNQRFPIDFSISHEGHFTILAGEVKNDVTVGVDLMNVNTKHELSKLFRLMNSSFTHEEWKTILAGDSEESKFAMFFRHWCLKESYVKAIGIGICTDLQKISFKLKTASLSADKCCTDTVVEIDKVENTSWRFQEWLLDQQHCVSVALSPRTHVEPQEAIPFTILTWAELMKEANPFLPPDINYCQTFMKKEERGDIHCS</sequence>
<dbReference type="Pfam" id="PF22624">
    <property type="entry name" value="AASDHPPT_N"/>
    <property type="match status" value="1"/>
</dbReference>
<dbReference type="SUPFAM" id="SSF56214">
    <property type="entry name" value="4'-phosphopantetheinyl transferase"/>
    <property type="match status" value="2"/>
</dbReference>
<feature type="domain" description="4'-phosphopantetheinyl transferase" evidence="9">
    <location>
        <begin position="115"/>
        <end position="230"/>
    </location>
</feature>
<evidence type="ECO:0000256" key="5">
    <source>
        <dbReference type="ARBA" id="ARBA00030484"/>
    </source>
</evidence>
<evidence type="ECO:0000259" key="9">
    <source>
        <dbReference type="Pfam" id="PF01648"/>
    </source>
</evidence>
<dbReference type="InterPro" id="IPR008278">
    <property type="entry name" value="4-PPantetheinyl_Trfase_dom"/>
</dbReference>
<evidence type="ECO:0000256" key="8">
    <source>
        <dbReference type="ARBA" id="ARBA00048794"/>
    </source>
</evidence>
<dbReference type="PANTHER" id="PTHR12215:SF10">
    <property type="entry name" value="L-AMINOADIPATE-SEMIALDEHYDE DEHYDROGENASE-PHOSPHOPANTETHEINYL TRANSFERASE"/>
    <property type="match status" value="1"/>
</dbReference>
<evidence type="ECO:0000256" key="2">
    <source>
        <dbReference type="ARBA" id="ARBA00013172"/>
    </source>
</evidence>
<accession>A0A6J1SBX4</accession>
<gene>
    <name evidence="12" type="primary">LOC113206692</name>
</gene>
<dbReference type="OrthoDB" id="26719at2759"/>
<proteinExistence type="inferred from homology"/>
<dbReference type="EC" id="2.7.8.7" evidence="2"/>
<dbReference type="FunFam" id="3.90.470.20:FF:000003">
    <property type="entry name" value="L-aminoadipate-semialdehyde dehydrogenase-phosphopantetheinyl transferase"/>
    <property type="match status" value="1"/>
</dbReference>
<keyword evidence="4" id="KW-0808">Transferase</keyword>
<comment type="catalytic activity">
    <reaction evidence="8">
        <text>apo-[ACP] + acetyl-CoA = acetyl-[ACP] + adenosine 3',5'-bisphosphate + H(+)</text>
        <dbReference type="Rhea" id="RHEA:46564"/>
        <dbReference type="Rhea" id="RHEA-COMP:9621"/>
        <dbReference type="Rhea" id="RHEA-COMP:9690"/>
        <dbReference type="ChEBI" id="CHEBI:15378"/>
        <dbReference type="ChEBI" id="CHEBI:29999"/>
        <dbReference type="ChEBI" id="CHEBI:57288"/>
        <dbReference type="ChEBI" id="CHEBI:58343"/>
        <dbReference type="ChEBI" id="CHEBI:78446"/>
    </reaction>
    <physiologicalReaction direction="left-to-right" evidence="8">
        <dbReference type="Rhea" id="RHEA:46565"/>
    </physiologicalReaction>
</comment>
<organism evidence="11 12">
    <name type="scientific">Frankliniella occidentalis</name>
    <name type="common">Western flower thrips</name>
    <name type="synonym">Euthrips occidentalis</name>
    <dbReference type="NCBI Taxonomy" id="133901"/>
    <lineage>
        <taxon>Eukaryota</taxon>
        <taxon>Metazoa</taxon>
        <taxon>Ecdysozoa</taxon>
        <taxon>Arthropoda</taxon>
        <taxon>Hexapoda</taxon>
        <taxon>Insecta</taxon>
        <taxon>Pterygota</taxon>
        <taxon>Neoptera</taxon>
        <taxon>Paraneoptera</taxon>
        <taxon>Thysanoptera</taxon>
        <taxon>Terebrantia</taxon>
        <taxon>Thripoidea</taxon>
        <taxon>Thripidae</taxon>
        <taxon>Frankliniella</taxon>
    </lineage>
</organism>
<dbReference type="InterPro" id="IPR055066">
    <property type="entry name" value="AASDHPPT_N"/>
</dbReference>
<evidence type="ECO:0000256" key="7">
    <source>
        <dbReference type="ARBA" id="ARBA00048641"/>
    </source>
</evidence>
<protein>
    <recommendedName>
        <fullName evidence="3">L-aminoadipate-semialdehyde dehydrogenase-phosphopantetheinyl transferase</fullName>
        <ecNumber evidence="2">2.7.8.7</ecNumber>
    </recommendedName>
    <alternativeName>
        <fullName evidence="5">4'-phosphopantetheinyl transferase</fullName>
    </alternativeName>
    <alternativeName>
        <fullName evidence="6">Alpha-aminoadipic semialdehyde dehydrogenase-phosphopantetheinyl transferase</fullName>
    </alternativeName>
</protein>
<dbReference type="GeneID" id="113206692"/>
<dbReference type="GO" id="GO:0000287">
    <property type="term" value="F:magnesium ion binding"/>
    <property type="evidence" value="ECO:0007669"/>
    <property type="project" value="InterPro"/>
</dbReference>
<dbReference type="GO" id="GO:0019878">
    <property type="term" value="P:lysine biosynthetic process via aminoadipic acid"/>
    <property type="evidence" value="ECO:0007669"/>
    <property type="project" value="TreeGrafter"/>
</dbReference>
<dbReference type="KEGG" id="foc:113206692"/>
<evidence type="ECO:0000313" key="11">
    <source>
        <dbReference type="Proteomes" id="UP000504606"/>
    </source>
</evidence>
<evidence type="ECO:0000256" key="6">
    <source>
        <dbReference type="ARBA" id="ARBA00033443"/>
    </source>
</evidence>
<dbReference type="Gene3D" id="3.90.470.20">
    <property type="entry name" value="4'-phosphopantetheinyl transferase domain"/>
    <property type="match status" value="2"/>
</dbReference>
<comment type="similarity">
    <text evidence="1">Belongs to the P-Pant transferase superfamily. AcpS family.</text>
</comment>
<dbReference type="RefSeq" id="XP_026278684.1">
    <property type="nucleotide sequence ID" value="XM_026422899.2"/>
</dbReference>
<dbReference type="Pfam" id="PF01648">
    <property type="entry name" value="ACPS"/>
    <property type="match status" value="1"/>
</dbReference>
<dbReference type="InterPro" id="IPR037143">
    <property type="entry name" value="4-PPantetheinyl_Trfase_dom_sf"/>
</dbReference>
<dbReference type="GO" id="GO:0008897">
    <property type="term" value="F:holo-[acyl-carrier-protein] synthase activity"/>
    <property type="evidence" value="ECO:0007669"/>
    <property type="project" value="UniProtKB-EC"/>
</dbReference>
<dbReference type="AlphaFoldDB" id="A0A6J1SBX4"/>
<dbReference type="PANTHER" id="PTHR12215">
    <property type="entry name" value="PHOSPHOPANTETHEINE TRANSFERASE"/>
    <property type="match status" value="1"/>
</dbReference>
<reference evidence="12" key="1">
    <citation type="submission" date="2025-08" db="UniProtKB">
        <authorList>
            <consortium name="RefSeq"/>
        </authorList>
    </citation>
    <scope>IDENTIFICATION</scope>
    <source>
        <tissue evidence="12">Whole organism</tissue>
    </source>
</reference>
<evidence type="ECO:0000313" key="12">
    <source>
        <dbReference type="RefSeq" id="XP_026278684.1"/>
    </source>
</evidence>
<name>A0A6J1SBX4_FRAOC</name>
<evidence type="ECO:0000259" key="10">
    <source>
        <dbReference type="Pfam" id="PF22624"/>
    </source>
</evidence>